<dbReference type="InterPro" id="IPR005477">
    <property type="entry name" value="Dxylulose-5-P_synthase"/>
</dbReference>
<evidence type="ECO:0000256" key="2">
    <source>
        <dbReference type="ARBA" id="ARBA00011081"/>
    </source>
</evidence>
<organism evidence="12 13">
    <name type="scientific">Streptomyces stramineus</name>
    <dbReference type="NCBI Taxonomy" id="173861"/>
    <lineage>
        <taxon>Bacteria</taxon>
        <taxon>Bacillati</taxon>
        <taxon>Actinomycetota</taxon>
        <taxon>Actinomycetes</taxon>
        <taxon>Kitasatosporales</taxon>
        <taxon>Streptomycetaceae</taxon>
        <taxon>Streptomyces</taxon>
    </lineage>
</organism>
<feature type="binding site" evidence="10">
    <location>
        <position position="84"/>
    </location>
    <ligand>
        <name>thiamine diphosphate</name>
        <dbReference type="ChEBI" id="CHEBI:58937"/>
    </ligand>
</feature>
<dbReference type="SMART" id="SM00861">
    <property type="entry name" value="Transket_pyr"/>
    <property type="match status" value="1"/>
</dbReference>
<dbReference type="PANTHER" id="PTHR43322">
    <property type="entry name" value="1-D-DEOXYXYLULOSE 5-PHOSPHATE SYNTHASE-RELATED"/>
    <property type="match status" value="1"/>
</dbReference>
<comment type="pathway">
    <text evidence="1 10">Metabolic intermediate biosynthesis; 1-deoxy-D-xylulose 5-phosphate biosynthesis; 1-deoxy-D-xylulose 5-phosphate from D-glyceraldehyde 3-phosphate and pyruvate: step 1/1.</text>
</comment>
<comment type="cofactor">
    <cofactor evidence="10">
        <name>thiamine diphosphate</name>
        <dbReference type="ChEBI" id="CHEBI:58937"/>
    </cofactor>
    <text evidence="10">Binds 1 thiamine pyrophosphate per subunit.</text>
</comment>
<dbReference type="InterPro" id="IPR005475">
    <property type="entry name" value="Transketolase-like_Pyr-bd"/>
</dbReference>
<proteinExistence type="inferred from homology"/>
<dbReference type="PROSITE" id="PS00802">
    <property type="entry name" value="TRANSKETOLASE_2"/>
    <property type="match status" value="1"/>
</dbReference>
<dbReference type="Pfam" id="PF02780">
    <property type="entry name" value="Transketolase_C"/>
    <property type="match status" value="1"/>
</dbReference>
<dbReference type="Gene3D" id="3.40.50.970">
    <property type="match status" value="2"/>
</dbReference>
<dbReference type="InterPro" id="IPR009014">
    <property type="entry name" value="Transketo_C/PFOR_II"/>
</dbReference>
<evidence type="ECO:0000256" key="7">
    <source>
        <dbReference type="ARBA" id="ARBA00022977"/>
    </source>
</evidence>
<keyword evidence="5 10" id="KW-0479">Metal-binding</keyword>
<reference evidence="13" key="1">
    <citation type="journal article" date="2019" name="Int. J. Syst. Evol. Microbiol.">
        <title>The Global Catalogue of Microorganisms (GCM) 10K type strain sequencing project: providing services to taxonomists for standard genome sequencing and annotation.</title>
        <authorList>
            <consortium name="The Broad Institute Genomics Platform"/>
            <consortium name="The Broad Institute Genome Sequencing Center for Infectious Disease"/>
            <person name="Wu L."/>
            <person name="Ma J."/>
        </authorList>
    </citation>
    <scope>NUCLEOTIDE SEQUENCE [LARGE SCALE GENOMIC DNA]</scope>
    <source>
        <strain evidence="13">JCM 10649</strain>
    </source>
</reference>
<keyword evidence="13" id="KW-1185">Reference proteome</keyword>
<feature type="binding site" evidence="10">
    <location>
        <position position="187"/>
    </location>
    <ligand>
        <name>Mg(2+)</name>
        <dbReference type="ChEBI" id="CHEBI:18420"/>
    </ligand>
</feature>
<comment type="subunit">
    <text evidence="3 10">Homodimer.</text>
</comment>
<dbReference type="EC" id="2.2.1.7" evidence="10"/>
<dbReference type="Proteomes" id="UP001499895">
    <property type="component" value="Unassembled WGS sequence"/>
</dbReference>
<comment type="similarity">
    <text evidence="2 10">Belongs to the transketolase family. DXPS subfamily.</text>
</comment>
<dbReference type="HAMAP" id="MF_00315">
    <property type="entry name" value="DXP_synth"/>
    <property type="match status" value="1"/>
</dbReference>
<dbReference type="InterPro" id="IPR029061">
    <property type="entry name" value="THDP-binding"/>
</dbReference>
<evidence type="ECO:0000256" key="1">
    <source>
        <dbReference type="ARBA" id="ARBA00004980"/>
    </source>
</evidence>
<dbReference type="SUPFAM" id="SSF52922">
    <property type="entry name" value="TK C-terminal domain-like"/>
    <property type="match status" value="1"/>
</dbReference>
<evidence type="ECO:0000256" key="10">
    <source>
        <dbReference type="HAMAP-Rule" id="MF_00315"/>
    </source>
</evidence>
<evidence type="ECO:0000313" key="12">
    <source>
        <dbReference type="EMBL" id="GAA0443322.1"/>
    </source>
</evidence>
<feature type="binding site" evidence="10">
    <location>
        <begin position="158"/>
        <end position="159"/>
    </location>
    <ligand>
        <name>thiamine diphosphate</name>
        <dbReference type="ChEBI" id="CHEBI:58937"/>
    </ligand>
</feature>
<dbReference type="EMBL" id="BAAAHB010000001">
    <property type="protein sequence ID" value="GAA0443322.1"/>
    <property type="molecule type" value="Genomic_DNA"/>
</dbReference>
<feature type="binding site" evidence="10">
    <location>
        <begin position="125"/>
        <end position="127"/>
    </location>
    <ligand>
        <name>thiamine diphosphate</name>
        <dbReference type="ChEBI" id="CHEBI:58937"/>
    </ligand>
</feature>
<dbReference type="Pfam" id="PF13292">
    <property type="entry name" value="DXP_synthase_N"/>
    <property type="match status" value="2"/>
</dbReference>
<feature type="binding site" evidence="10">
    <location>
        <position position="263"/>
    </location>
    <ligand>
        <name>thiamine diphosphate</name>
        <dbReference type="ChEBI" id="CHEBI:58937"/>
    </ligand>
</feature>
<comment type="caution">
    <text evidence="12">The sequence shown here is derived from an EMBL/GenBank/DDBJ whole genome shotgun (WGS) entry which is preliminary data.</text>
</comment>
<dbReference type="Pfam" id="PF02779">
    <property type="entry name" value="Transket_pyr"/>
    <property type="match status" value="1"/>
</dbReference>
<feature type="binding site" evidence="10">
    <location>
        <position position="350"/>
    </location>
    <ligand>
        <name>thiamine diphosphate</name>
        <dbReference type="ChEBI" id="CHEBI:58937"/>
    </ligand>
</feature>
<accession>A0ABP3J5Y6</accession>
<feature type="binding site" evidence="10">
    <location>
        <position position="187"/>
    </location>
    <ligand>
        <name>thiamine diphosphate</name>
        <dbReference type="ChEBI" id="CHEBI:58937"/>
    </ligand>
</feature>
<evidence type="ECO:0000259" key="11">
    <source>
        <dbReference type="SMART" id="SM00861"/>
    </source>
</evidence>
<evidence type="ECO:0000256" key="3">
    <source>
        <dbReference type="ARBA" id="ARBA00011738"/>
    </source>
</evidence>
<protein>
    <recommendedName>
        <fullName evidence="10">1-deoxy-D-xylulose-5-phosphate synthase</fullName>
        <ecNumber evidence="10">2.2.1.7</ecNumber>
    </recommendedName>
    <alternativeName>
        <fullName evidence="10">1-deoxyxylulose-5-phosphate synthase</fullName>
        <shortName evidence="10">DXP synthase</shortName>
        <shortName evidence="10">DXPS</shortName>
    </alternativeName>
</protein>
<dbReference type="Gene3D" id="3.40.50.920">
    <property type="match status" value="1"/>
</dbReference>
<dbReference type="NCBIfam" id="NF003933">
    <property type="entry name" value="PRK05444.2-2"/>
    <property type="match status" value="1"/>
</dbReference>
<evidence type="ECO:0000256" key="6">
    <source>
        <dbReference type="ARBA" id="ARBA00022842"/>
    </source>
</evidence>
<keyword evidence="4 10" id="KW-0808">Transferase</keyword>
<keyword evidence="6 10" id="KW-0460">Magnesium</keyword>
<feature type="domain" description="Transketolase-like pyrimidine-binding" evidence="11">
    <location>
        <begin position="299"/>
        <end position="464"/>
    </location>
</feature>
<dbReference type="InterPro" id="IPR033248">
    <property type="entry name" value="Transketolase_C"/>
</dbReference>
<keyword evidence="8 10" id="KW-0786">Thiamine pyrophosphate</keyword>
<dbReference type="InterPro" id="IPR020826">
    <property type="entry name" value="Transketolase_BS"/>
</dbReference>
<comment type="cofactor">
    <cofactor evidence="10">
        <name>Mg(2+)</name>
        <dbReference type="ChEBI" id="CHEBI:18420"/>
    </cofactor>
    <text evidence="10">Binds 1 Mg(2+) ion per subunit.</text>
</comment>
<evidence type="ECO:0000313" key="13">
    <source>
        <dbReference type="Proteomes" id="UP001499895"/>
    </source>
</evidence>
<evidence type="ECO:0000256" key="9">
    <source>
        <dbReference type="ARBA" id="ARBA00023229"/>
    </source>
</evidence>
<dbReference type="CDD" id="cd07033">
    <property type="entry name" value="TPP_PYR_DXS_TK_like"/>
    <property type="match status" value="1"/>
</dbReference>
<dbReference type="CDD" id="cd02007">
    <property type="entry name" value="TPP_DXS"/>
    <property type="match status" value="1"/>
</dbReference>
<evidence type="ECO:0000256" key="8">
    <source>
        <dbReference type="ARBA" id="ARBA00023052"/>
    </source>
</evidence>
<gene>
    <name evidence="12" type="primary">dxs_1</name>
    <name evidence="10" type="synonym">dxs</name>
    <name evidence="12" type="ORF">GCM10009544_02660</name>
</gene>
<keyword evidence="7 10" id="KW-0784">Thiamine biosynthesis</keyword>
<dbReference type="SUPFAM" id="SSF52518">
    <property type="entry name" value="Thiamin diphosphate-binding fold (THDP-binding)"/>
    <property type="match status" value="2"/>
</dbReference>
<dbReference type="PANTHER" id="PTHR43322:SF5">
    <property type="entry name" value="1-DEOXY-D-XYLULOSE-5-PHOSPHATE SYNTHASE, CHLOROPLASTIC"/>
    <property type="match status" value="1"/>
</dbReference>
<feature type="binding site" evidence="10">
    <location>
        <position position="157"/>
    </location>
    <ligand>
        <name>Mg(2+)</name>
        <dbReference type="ChEBI" id="CHEBI:18420"/>
    </ligand>
</feature>
<sequence length="623" mass="65271">MQNPPGGMTHVPLLLASVTGPDALRALSAEALPALAEDIRRYLVATVCASGGHLGPSLGVVELTIALHRVFHSPRDSVLFDIGHQAYVHKLLTGRQKGFEQLRRAGGLSGYCCRAESEHDLIENSHASTALSYADGLAKARALAGERERAVVAVIGDGALTGGMAWEALDNIGAARERPVIVVLNDNGRSYSPTTGAVATRLAALRAPGPHPAGSDVFAAHGLACLGPVDGHDIPALEAAFRQARALARPVVVHVVTVKGKGYPFAEADEADCFHAVGVIDPITGRSPATVPPAVRQPATWTEVFGQELLALAEERPELVAVTAAMLRPTGLHPMAVAHPDRVFDVGIAEQHAVTSAAGLAMGGLHPVVAIYATFLNRAFDQILMDVALHHLPVTLVLDRAGITGPDGPSHHGMWDVSLLALVPGLRVAAPRDTTRLKELLREAVATDDGPTALRLPKATSGPDLKALAQMDGMDVLHRSAGRPLDVLLVTTGPTAGAAVAAARQLDEDEEIGSTVVDPRWVTPVNRALVHLAARHHLTVTVEDNTRTGGFGSVLAQACADAAVTTPVRCLGLPRAFLPHGTRTDLLADAGLDADGIATAVLRARTDCLTHDVAPLNGRRRSR</sequence>
<comment type="function">
    <text evidence="10">Catalyzes the acyloin condensation reaction between C atoms 2 and 3 of pyruvate and glyceraldehyde 3-phosphate to yield 1-deoxy-D-xylulose-5-phosphate (DXP).</text>
</comment>
<evidence type="ECO:0000256" key="5">
    <source>
        <dbReference type="ARBA" id="ARBA00022723"/>
    </source>
</evidence>
<name>A0ABP3J5Y6_9ACTN</name>
<evidence type="ECO:0000256" key="4">
    <source>
        <dbReference type="ARBA" id="ARBA00022679"/>
    </source>
</evidence>
<comment type="catalytic activity">
    <reaction evidence="10">
        <text>D-glyceraldehyde 3-phosphate + pyruvate + H(+) = 1-deoxy-D-xylulose 5-phosphate + CO2</text>
        <dbReference type="Rhea" id="RHEA:12605"/>
        <dbReference type="ChEBI" id="CHEBI:15361"/>
        <dbReference type="ChEBI" id="CHEBI:15378"/>
        <dbReference type="ChEBI" id="CHEBI:16526"/>
        <dbReference type="ChEBI" id="CHEBI:57792"/>
        <dbReference type="ChEBI" id="CHEBI:59776"/>
        <dbReference type="EC" id="2.2.1.7"/>
    </reaction>
</comment>
<keyword evidence="9 10" id="KW-0414">Isoprene biosynthesis</keyword>